<organism evidence="1 2">
    <name type="scientific">Stephania japonica</name>
    <dbReference type="NCBI Taxonomy" id="461633"/>
    <lineage>
        <taxon>Eukaryota</taxon>
        <taxon>Viridiplantae</taxon>
        <taxon>Streptophyta</taxon>
        <taxon>Embryophyta</taxon>
        <taxon>Tracheophyta</taxon>
        <taxon>Spermatophyta</taxon>
        <taxon>Magnoliopsida</taxon>
        <taxon>Ranunculales</taxon>
        <taxon>Menispermaceae</taxon>
        <taxon>Menispermoideae</taxon>
        <taxon>Cissampelideae</taxon>
        <taxon>Stephania</taxon>
    </lineage>
</organism>
<proteinExistence type="predicted"/>
<gene>
    <name evidence="1" type="ORF">Sjap_008964</name>
</gene>
<reference evidence="1 2" key="1">
    <citation type="submission" date="2024-01" db="EMBL/GenBank/DDBJ databases">
        <title>Genome assemblies of Stephania.</title>
        <authorList>
            <person name="Yang L."/>
        </authorList>
    </citation>
    <scope>NUCLEOTIDE SEQUENCE [LARGE SCALE GENOMIC DNA]</scope>
    <source>
        <strain evidence="1">QJT</strain>
        <tissue evidence="1">Leaf</tissue>
    </source>
</reference>
<evidence type="ECO:0000313" key="2">
    <source>
        <dbReference type="Proteomes" id="UP001417504"/>
    </source>
</evidence>
<dbReference type="AlphaFoldDB" id="A0AAP0PF52"/>
<protein>
    <submittedName>
        <fullName evidence="1">Uncharacterized protein</fullName>
    </submittedName>
</protein>
<sequence length="88" mass="10041">MVDTNEYNQVHQSLGACTLRSPSLMRDDTKFPQEDQGVQESYIANSSCFNQTFNVFASASRNSDTLSTGQKQQLLCSFRVWHLIFRTN</sequence>
<dbReference type="Proteomes" id="UP001417504">
    <property type="component" value="Unassembled WGS sequence"/>
</dbReference>
<evidence type="ECO:0000313" key="1">
    <source>
        <dbReference type="EMBL" id="KAK9138370.1"/>
    </source>
</evidence>
<keyword evidence="2" id="KW-1185">Reference proteome</keyword>
<name>A0AAP0PF52_9MAGN</name>
<accession>A0AAP0PF52</accession>
<dbReference type="EMBL" id="JBBNAE010000003">
    <property type="protein sequence ID" value="KAK9138370.1"/>
    <property type="molecule type" value="Genomic_DNA"/>
</dbReference>
<comment type="caution">
    <text evidence="1">The sequence shown here is derived from an EMBL/GenBank/DDBJ whole genome shotgun (WGS) entry which is preliminary data.</text>
</comment>